<dbReference type="InterPro" id="IPR025877">
    <property type="entry name" value="MobA-like_NTP_Trfase"/>
</dbReference>
<keyword evidence="3" id="KW-1185">Reference proteome</keyword>
<organism evidence="2 3">
    <name type="scientific">[Clostridium] asparagiforme DSM 15981</name>
    <dbReference type="NCBI Taxonomy" id="518636"/>
    <lineage>
        <taxon>Bacteria</taxon>
        <taxon>Bacillati</taxon>
        <taxon>Bacillota</taxon>
        <taxon>Clostridia</taxon>
        <taxon>Lachnospirales</taxon>
        <taxon>Lachnospiraceae</taxon>
        <taxon>Enterocloster</taxon>
    </lineage>
</organism>
<dbReference type="GO" id="GO:0016779">
    <property type="term" value="F:nucleotidyltransferase activity"/>
    <property type="evidence" value="ECO:0007669"/>
    <property type="project" value="UniProtKB-ARBA"/>
</dbReference>
<protein>
    <recommendedName>
        <fullName evidence="1">MobA-like NTP transferase domain-containing protein</fullName>
    </recommendedName>
</protein>
<gene>
    <name evidence="2" type="ORF">CLOSTASPAR_04927</name>
</gene>
<name>C0D6N0_9FIRM</name>
<dbReference type="EMBL" id="ACCJ01000408">
    <property type="protein sequence ID" value="EEG53017.1"/>
    <property type="molecule type" value="Genomic_DNA"/>
</dbReference>
<evidence type="ECO:0000259" key="1">
    <source>
        <dbReference type="Pfam" id="PF12804"/>
    </source>
</evidence>
<evidence type="ECO:0000313" key="2">
    <source>
        <dbReference type="EMBL" id="EEG53017.1"/>
    </source>
</evidence>
<reference evidence="2 3" key="1">
    <citation type="submission" date="2009-02" db="EMBL/GenBank/DDBJ databases">
        <title>Draft genome sequence of Clostridium asparagiforme (DSM 15981).</title>
        <authorList>
            <person name="Sudarsanam P."/>
            <person name="Ley R."/>
            <person name="Guruge J."/>
            <person name="Turnbaugh P.J."/>
            <person name="Mahowald M."/>
            <person name="Liep D."/>
            <person name="Gordon J."/>
        </authorList>
    </citation>
    <scope>NUCLEOTIDE SEQUENCE [LARGE SCALE GENOMIC DNA]</scope>
    <source>
        <strain evidence="2 3">DSM 15981</strain>
    </source>
</reference>
<dbReference type="HOGENOM" id="CLU_061980_1_2_9"/>
<dbReference type="PANTHER" id="PTHR43777:SF1">
    <property type="entry name" value="MOLYBDENUM COFACTOR CYTIDYLYLTRANSFERASE"/>
    <property type="match status" value="1"/>
</dbReference>
<dbReference type="AlphaFoldDB" id="C0D6N0"/>
<proteinExistence type="predicted"/>
<dbReference type="Pfam" id="PF12804">
    <property type="entry name" value="NTP_transf_3"/>
    <property type="match status" value="1"/>
</dbReference>
<dbReference type="PANTHER" id="PTHR43777">
    <property type="entry name" value="MOLYBDENUM COFACTOR CYTIDYLYLTRANSFERASE"/>
    <property type="match status" value="1"/>
</dbReference>
<sequence>MPGLHQANKSVCRLLPAQSGAGGERGAVMKRTCVEAVLLAAGYSSRMGELKPLLPLGGTTVIRRQVEMLQSVADRIIVVTGYRGEEVEHHLSGSGAYIVQNPRFGEGMFTSVKAGIRSLKPETDAFLILPVDYPLVTGRMIRQLLKVYEGSGDCLVAYPSYRMRKGHPPVISASCTRQILAYDGELGLKGALKAFDGFACYMETEDMRCVMDMDTPADYRKILAALAVG</sequence>
<accession>C0D6N0</accession>
<dbReference type="Gene3D" id="3.90.550.10">
    <property type="entry name" value="Spore Coat Polysaccharide Biosynthesis Protein SpsA, Chain A"/>
    <property type="match status" value="1"/>
</dbReference>
<comment type="caution">
    <text evidence="2">The sequence shown here is derived from an EMBL/GenBank/DDBJ whole genome shotgun (WGS) entry which is preliminary data.</text>
</comment>
<evidence type="ECO:0000313" key="3">
    <source>
        <dbReference type="Proteomes" id="UP000004756"/>
    </source>
</evidence>
<dbReference type="Proteomes" id="UP000004756">
    <property type="component" value="Unassembled WGS sequence"/>
</dbReference>
<feature type="domain" description="MobA-like NTP transferase" evidence="1">
    <location>
        <begin position="36"/>
        <end position="193"/>
    </location>
</feature>
<dbReference type="SUPFAM" id="SSF53448">
    <property type="entry name" value="Nucleotide-diphospho-sugar transferases"/>
    <property type="match status" value="1"/>
</dbReference>
<dbReference type="CDD" id="cd04182">
    <property type="entry name" value="GT_2_like_f"/>
    <property type="match status" value="1"/>
</dbReference>
<dbReference type="InterPro" id="IPR029044">
    <property type="entry name" value="Nucleotide-diphossugar_trans"/>
</dbReference>